<evidence type="ECO:0008006" key="4">
    <source>
        <dbReference type="Google" id="ProtNLM"/>
    </source>
</evidence>
<evidence type="ECO:0000313" key="3">
    <source>
        <dbReference type="Proteomes" id="UP000646523"/>
    </source>
</evidence>
<protein>
    <recommendedName>
        <fullName evidence="4">DUF998 domain-containing protein</fullName>
    </recommendedName>
</protein>
<feature type="transmembrane region" description="Helical" evidence="1">
    <location>
        <begin position="61"/>
        <end position="82"/>
    </location>
</feature>
<keyword evidence="1" id="KW-1133">Transmembrane helix</keyword>
<reference evidence="2" key="1">
    <citation type="journal article" date="2014" name="Int. J. Syst. Evol. Microbiol.">
        <title>Complete genome sequence of Corynebacterium casei LMG S-19264T (=DSM 44701T), isolated from a smear-ripened cheese.</title>
        <authorList>
            <consortium name="US DOE Joint Genome Institute (JGI-PGF)"/>
            <person name="Walter F."/>
            <person name="Albersmeier A."/>
            <person name="Kalinowski J."/>
            <person name="Ruckert C."/>
        </authorList>
    </citation>
    <scope>NUCLEOTIDE SEQUENCE</scope>
    <source>
        <strain evidence="2">CGMCC 4.7368</strain>
    </source>
</reference>
<dbReference type="InterPro" id="IPR009339">
    <property type="entry name" value="DUF998"/>
</dbReference>
<keyword evidence="1" id="KW-0472">Membrane</keyword>
<feature type="transmembrane region" description="Helical" evidence="1">
    <location>
        <begin position="168"/>
        <end position="188"/>
    </location>
</feature>
<gene>
    <name evidence="2" type="ORF">GCM10012289_40180</name>
</gene>
<dbReference type="Pfam" id="PF06197">
    <property type="entry name" value="DUF998"/>
    <property type="match status" value="1"/>
</dbReference>
<feature type="transmembrane region" description="Helical" evidence="1">
    <location>
        <begin position="94"/>
        <end position="113"/>
    </location>
</feature>
<keyword evidence="3" id="KW-1185">Reference proteome</keyword>
<reference evidence="2" key="2">
    <citation type="submission" date="2020-09" db="EMBL/GenBank/DDBJ databases">
        <authorList>
            <person name="Sun Q."/>
            <person name="Zhou Y."/>
        </authorList>
    </citation>
    <scope>NUCLEOTIDE SEQUENCE</scope>
    <source>
        <strain evidence="2">CGMCC 4.7368</strain>
    </source>
</reference>
<feature type="transmembrane region" description="Helical" evidence="1">
    <location>
        <begin position="20"/>
        <end position="41"/>
    </location>
</feature>
<sequence>MSHAPRALETAPAAASTTALLWCGVAAGPLFVATVVLQELTRDGFDPVRHALSQLSLGDHGWIQTANFVVSGLLVLVSAVGLRRLLHPGPAGTWGPLLIGLYGFGLIWGGVFPTDPAAGFPPGTPDVVSEPSWHGMLHNLAPVFTGLTLIVACLVFARRFVRLGQRGWAAYCLVTAPAYLVLGFAAFPLADLRWLLLGGALIWLWASAVTFRLITESRAAGQR</sequence>
<proteinExistence type="predicted"/>
<name>A0A917Z188_9ACTN</name>
<dbReference type="EMBL" id="BMNH01000011">
    <property type="protein sequence ID" value="GGO72346.1"/>
    <property type="molecule type" value="Genomic_DNA"/>
</dbReference>
<dbReference type="Proteomes" id="UP000646523">
    <property type="component" value="Unassembled WGS sequence"/>
</dbReference>
<comment type="caution">
    <text evidence="2">The sequence shown here is derived from an EMBL/GenBank/DDBJ whole genome shotgun (WGS) entry which is preliminary data.</text>
</comment>
<evidence type="ECO:0000313" key="2">
    <source>
        <dbReference type="EMBL" id="GGO72346.1"/>
    </source>
</evidence>
<dbReference type="RefSeq" id="WP_189125651.1">
    <property type="nucleotide sequence ID" value="NZ_BMNH01000011.1"/>
</dbReference>
<feature type="transmembrane region" description="Helical" evidence="1">
    <location>
        <begin position="194"/>
        <end position="214"/>
    </location>
</feature>
<feature type="transmembrane region" description="Helical" evidence="1">
    <location>
        <begin position="133"/>
        <end position="156"/>
    </location>
</feature>
<evidence type="ECO:0000256" key="1">
    <source>
        <dbReference type="SAM" id="Phobius"/>
    </source>
</evidence>
<keyword evidence="1" id="KW-0812">Transmembrane</keyword>
<organism evidence="2 3">
    <name type="scientific">Nonomuraea cavernae</name>
    <dbReference type="NCBI Taxonomy" id="2045107"/>
    <lineage>
        <taxon>Bacteria</taxon>
        <taxon>Bacillati</taxon>
        <taxon>Actinomycetota</taxon>
        <taxon>Actinomycetes</taxon>
        <taxon>Streptosporangiales</taxon>
        <taxon>Streptosporangiaceae</taxon>
        <taxon>Nonomuraea</taxon>
    </lineage>
</organism>
<accession>A0A917Z188</accession>
<dbReference type="AlphaFoldDB" id="A0A917Z188"/>